<name>A0A0U2ZAX7_9BACL</name>
<comment type="similarity">
    <text evidence="3">Belongs to the Nudix hydrolase family.</text>
</comment>
<dbReference type="SUPFAM" id="SSF55811">
    <property type="entry name" value="Nudix"/>
    <property type="match status" value="1"/>
</dbReference>
<feature type="domain" description="Nudix hydrolase" evidence="4">
    <location>
        <begin position="1"/>
        <end position="148"/>
    </location>
</feature>
<evidence type="ECO:0000256" key="3">
    <source>
        <dbReference type="RuleBase" id="RU003476"/>
    </source>
</evidence>
<gene>
    <name evidence="5" type="ORF">AUC31_14760</name>
</gene>
<dbReference type="InterPro" id="IPR015797">
    <property type="entry name" value="NUDIX_hydrolase-like_dom_sf"/>
</dbReference>
<dbReference type="STRING" id="200991.AUC31_14760"/>
<dbReference type="InterPro" id="IPR020476">
    <property type="entry name" value="Nudix_hydrolase"/>
</dbReference>
<dbReference type="AlphaFoldDB" id="A0A0U2ZAX7"/>
<dbReference type="PANTHER" id="PTHR43046:SF14">
    <property type="entry name" value="MUTT_NUDIX FAMILY PROTEIN"/>
    <property type="match status" value="1"/>
</dbReference>
<dbReference type="Proteomes" id="UP000067683">
    <property type="component" value="Chromosome"/>
</dbReference>
<dbReference type="OrthoDB" id="9804442at2"/>
<protein>
    <submittedName>
        <fullName evidence="5">DNA mismatch repair protein MutT</fullName>
    </submittedName>
</protein>
<keyword evidence="2 3" id="KW-0378">Hydrolase</keyword>
<keyword evidence="6" id="KW-1185">Reference proteome</keyword>
<sequence>MNTTRSHGFQFLDFLFMEEHEIHQFETIAGSFAVIKCGGKNLMVYNKWREQWELPAGRREDGETSKECAVRELYEESGQLVEDLEFKGLLKLQHTDTREIKYNPVFLGTVEKLQPFMPNDETTEMKLWDTKEDIGVLDEMDIKILDYI</sequence>
<evidence type="ECO:0000256" key="2">
    <source>
        <dbReference type="ARBA" id="ARBA00022801"/>
    </source>
</evidence>
<dbReference type="RefSeq" id="WP_058383082.1">
    <property type="nucleotide sequence ID" value="NZ_CP013659.2"/>
</dbReference>
<dbReference type="PANTHER" id="PTHR43046">
    <property type="entry name" value="GDP-MANNOSE MANNOSYL HYDROLASE"/>
    <property type="match status" value="1"/>
</dbReference>
<accession>A0A0U2ZAX7</accession>
<dbReference type="Gene3D" id="3.90.79.10">
    <property type="entry name" value="Nucleoside Triphosphate Pyrophosphohydrolase"/>
    <property type="match status" value="1"/>
</dbReference>
<dbReference type="InterPro" id="IPR020084">
    <property type="entry name" value="NUDIX_hydrolase_CS"/>
</dbReference>
<proteinExistence type="inferred from homology"/>
<dbReference type="GO" id="GO:0016787">
    <property type="term" value="F:hydrolase activity"/>
    <property type="evidence" value="ECO:0007669"/>
    <property type="project" value="UniProtKB-KW"/>
</dbReference>
<dbReference type="PROSITE" id="PS00893">
    <property type="entry name" value="NUDIX_BOX"/>
    <property type="match status" value="1"/>
</dbReference>
<dbReference type="KEGG" id="prt:AUC31_14760"/>
<reference evidence="5" key="1">
    <citation type="submission" date="2016-01" db="EMBL/GenBank/DDBJ databases">
        <title>Complete genome of Planococcus rifietoensis type strain M8.</title>
        <authorList>
            <person name="See-Too W.S."/>
        </authorList>
    </citation>
    <scope>NUCLEOTIDE SEQUENCE [LARGE SCALE GENOMIC DNA]</scope>
    <source>
        <strain evidence="5">M8</strain>
    </source>
</reference>
<evidence type="ECO:0000259" key="4">
    <source>
        <dbReference type="PROSITE" id="PS51462"/>
    </source>
</evidence>
<dbReference type="PRINTS" id="PR00502">
    <property type="entry name" value="NUDIXFAMILY"/>
</dbReference>
<comment type="cofactor">
    <cofactor evidence="1">
        <name>Mg(2+)</name>
        <dbReference type="ChEBI" id="CHEBI:18420"/>
    </cofactor>
</comment>
<organism evidence="5 6">
    <name type="scientific">Planococcus rifietoensis</name>
    <dbReference type="NCBI Taxonomy" id="200991"/>
    <lineage>
        <taxon>Bacteria</taxon>
        <taxon>Bacillati</taxon>
        <taxon>Bacillota</taxon>
        <taxon>Bacilli</taxon>
        <taxon>Bacillales</taxon>
        <taxon>Caryophanaceae</taxon>
        <taxon>Planococcus</taxon>
    </lineage>
</organism>
<evidence type="ECO:0000313" key="5">
    <source>
        <dbReference type="EMBL" id="ALS76380.1"/>
    </source>
</evidence>
<evidence type="ECO:0000313" key="6">
    <source>
        <dbReference type="Proteomes" id="UP000067683"/>
    </source>
</evidence>
<dbReference type="Pfam" id="PF00293">
    <property type="entry name" value="NUDIX"/>
    <property type="match status" value="1"/>
</dbReference>
<dbReference type="EMBL" id="CP013659">
    <property type="protein sequence ID" value="ALS76380.1"/>
    <property type="molecule type" value="Genomic_DNA"/>
</dbReference>
<dbReference type="InterPro" id="IPR000086">
    <property type="entry name" value="NUDIX_hydrolase_dom"/>
</dbReference>
<dbReference type="PROSITE" id="PS51462">
    <property type="entry name" value="NUDIX"/>
    <property type="match status" value="1"/>
</dbReference>
<evidence type="ECO:0000256" key="1">
    <source>
        <dbReference type="ARBA" id="ARBA00001946"/>
    </source>
</evidence>